<dbReference type="AlphaFoldDB" id="A0A9X4H023"/>
<dbReference type="Gene3D" id="2.60.120.1140">
    <property type="entry name" value="Protein of unknown function DUF192"/>
    <property type="match status" value="1"/>
</dbReference>
<comment type="caution">
    <text evidence="1">The sequence shown here is derived from an EMBL/GenBank/DDBJ whole genome shotgun (WGS) entry which is preliminary data.</text>
</comment>
<evidence type="ECO:0000313" key="2">
    <source>
        <dbReference type="Proteomes" id="UP001154312"/>
    </source>
</evidence>
<protein>
    <submittedName>
        <fullName evidence="1">DUF192 domain-containing protein</fullName>
    </submittedName>
</protein>
<dbReference type="RefSeq" id="WP_277442064.1">
    <property type="nucleotide sequence ID" value="NZ_JAKOAV010000001.1"/>
</dbReference>
<proteinExistence type="predicted"/>
<sequence length="119" mass="13106">MQLVNLSNGTVLADRVWLADNFKKRLKGLIGNPGLKHGEALILSPCKSIHTCFMSFNIDVIFASKEMTILHTIENIGPFRFSPLITRSHMVIELPVGHLAATGSKAGHQLQLTFKEAVL</sequence>
<keyword evidence="2" id="KW-1185">Reference proteome</keyword>
<dbReference type="EMBL" id="JAKOAV010000001">
    <property type="protein sequence ID" value="MDF9406921.1"/>
    <property type="molecule type" value="Genomic_DNA"/>
</dbReference>
<reference evidence="1" key="1">
    <citation type="submission" date="2022-02" db="EMBL/GenBank/DDBJ databases">
        <authorList>
            <person name="Leng L."/>
        </authorList>
    </citation>
    <scope>NUCLEOTIDE SEQUENCE</scope>
    <source>
        <strain evidence="1">JI</strain>
    </source>
</reference>
<dbReference type="Proteomes" id="UP001154312">
    <property type="component" value="Unassembled WGS sequence"/>
</dbReference>
<accession>A0A9X4H023</accession>
<name>A0A9X4H023_9FIRM</name>
<organism evidence="1 2">
    <name type="scientific">Pelotomaculum isophthalicicum JI</name>
    <dbReference type="NCBI Taxonomy" id="947010"/>
    <lineage>
        <taxon>Bacteria</taxon>
        <taxon>Bacillati</taxon>
        <taxon>Bacillota</taxon>
        <taxon>Clostridia</taxon>
        <taxon>Eubacteriales</taxon>
        <taxon>Desulfotomaculaceae</taxon>
        <taxon>Pelotomaculum</taxon>
    </lineage>
</organism>
<dbReference type="Pfam" id="PF02643">
    <property type="entry name" value="DUF192"/>
    <property type="match status" value="1"/>
</dbReference>
<dbReference type="InterPro" id="IPR038695">
    <property type="entry name" value="Saro_0823-like_sf"/>
</dbReference>
<dbReference type="InterPro" id="IPR003795">
    <property type="entry name" value="DUF192"/>
</dbReference>
<evidence type="ECO:0000313" key="1">
    <source>
        <dbReference type="EMBL" id="MDF9406921.1"/>
    </source>
</evidence>
<gene>
    <name evidence="1" type="ORF">L7E55_00860</name>
</gene>